<feature type="compositionally biased region" description="Polar residues" evidence="1">
    <location>
        <begin position="1068"/>
        <end position="1093"/>
    </location>
</feature>
<evidence type="ECO:0000256" key="2">
    <source>
        <dbReference type="SAM" id="Phobius"/>
    </source>
</evidence>
<feature type="region of interest" description="Disordered" evidence="1">
    <location>
        <begin position="962"/>
        <end position="1161"/>
    </location>
</feature>
<keyword evidence="2" id="KW-0472">Membrane</keyword>
<protein>
    <submittedName>
        <fullName evidence="3">Uncharacterized protein</fullName>
    </submittedName>
</protein>
<evidence type="ECO:0000256" key="1">
    <source>
        <dbReference type="SAM" id="MobiDB-lite"/>
    </source>
</evidence>
<feature type="compositionally biased region" description="Polar residues" evidence="1">
    <location>
        <begin position="661"/>
        <end position="670"/>
    </location>
</feature>
<feature type="compositionally biased region" description="Basic and acidic residues" evidence="1">
    <location>
        <begin position="647"/>
        <end position="656"/>
    </location>
</feature>
<accession>A0A197JFS7</accession>
<feature type="region of interest" description="Disordered" evidence="1">
    <location>
        <begin position="1"/>
        <end position="21"/>
    </location>
</feature>
<feature type="region of interest" description="Disordered" evidence="1">
    <location>
        <begin position="859"/>
        <end position="913"/>
    </location>
</feature>
<feature type="compositionally biased region" description="Low complexity" evidence="1">
    <location>
        <begin position="319"/>
        <end position="331"/>
    </location>
</feature>
<organism evidence="3 4">
    <name type="scientific">Linnemannia elongata AG-77</name>
    <dbReference type="NCBI Taxonomy" id="1314771"/>
    <lineage>
        <taxon>Eukaryota</taxon>
        <taxon>Fungi</taxon>
        <taxon>Fungi incertae sedis</taxon>
        <taxon>Mucoromycota</taxon>
        <taxon>Mortierellomycotina</taxon>
        <taxon>Mortierellomycetes</taxon>
        <taxon>Mortierellales</taxon>
        <taxon>Mortierellaceae</taxon>
        <taxon>Linnemannia</taxon>
    </lineage>
</organism>
<proteinExistence type="predicted"/>
<keyword evidence="2" id="KW-1133">Transmembrane helix</keyword>
<feature type="compositionally biased region" description="Low complexity" evidence="1">
    <location>
        <begin position="218"/>
        <end position="238"/>
    </location>
</feature>
<feature type="compositionally biased region" description="Polar residues" evidence="1">
    <location>
        <begin position="1018"/>
        <end position="1036"/>
    </location>
</feature>
<gene>
    <name evidence="3" type="ORF">K457DRAFT_130119</name>
</gene>
<feature type="compositionally biased region" description="Polar residues" evidence="1">
    <location>
        <begin position="865"/>
        <end position="879"/>
    </location>
</feature>
<feature type="region of interest" description="Disordered" evidence="1">
    <location>
        <begin position="642"/>
        <end position="708"/>
    </location>
</feature>
<feature type="region of interest" description="Disordered" evidence="1">
    <location>
        <begin position="591"/>
        <end position="623"/>
    </location>
</feature>
<feature type="compositionally biased region" description="Low complexity" evidence="1">
    <location>
        <begin position="186"/>
        <end position="210"/>
    </location>
</feature>
<keyword evidence="2" id="KW-0812">Transmembrane</keyword>
<feature type="compositionally biased region" description="Polar residues" evidence="1">
    <location>
        <begin position="609"/>
        <end position="619"/>
    </location>
</feature>
<dbReference type="OrthoDB" id="8062037at2759"/>
<feature type="compositionally biased region" description="Polar residues" evidence="1">
    <location>
        <begin position="968"/>
        <end position="979"/>
    </location>
</feature>
<feature type="compositionally biased region" description="Basic and acidic residues" evidence="1">
    <location>
        <begin position="680"/>
        <end position="691"/>
    </location>
</feature>
<dbReference type="STRING" id="1314771.A0A197JFS7"/>
<feature type="transmembrane region" description="Helical" evidence="2">
    <location>
        <begin position="561"/>
        <end position="582"/>
    </location>
</feature>
<feature type="compositionally biased region" description="Low complexity" evidence="1">
    <location>
        <begin position="1120"/>
        <end position="1131"/>
    </location>
</feature>
<feature type="region of interest" description="Disordered" evidence="1">
    <location>
        <begin position="186"/>
        <end position="401"/>
    </location>
</feature>
<evidence type="ECO:0000313" key="3">
    <source>
        <dbReference type="EMBL" id="OAQ24027.1"/>
    </source>
</evidence>
<sequence>MGARPASVPPRSQSSSSSSKPTTLLTLRSAIILIATALLSTTATAESSSFELQTNLVSCGGDSSANTNAGGSTAPVAVCAPPESKLFNNVRVVNGTPRPGSTGVRGRLYDVGTLCTEKVSEKIDRAWIAFLDCGGGCPLATKLANLQGSNPQAVLIYNQAACTVNTPSTQPAAPVGGSTVPAAPTLVASPVPTPAAPSETDAPVTSVAPAAPTPEAPPAAATTTAVAAPAPAAPTQPADSSPNGGDKGDEGEGDSNDDVDGDRNDDDDDRNDDGEGEGENDDEDNGDNDDSNDGDDNNDDGDDDDENEETRKHPRSFRTRSMSSRNSNIISLEGLVGAPGEGQGKVEALPQGRSPRPRPIPHPHVVGSEKRSDGKSSPIDTQGRSRSPRPRPAPRPIVGPASVIAEARAGISGDIEPQGRSPRPRPVPHPHIIVARRAAPASSSDNHLHQQQQYHEIVKAMDIADAYVQFPITVAMAEQVTTDYLLKVLTGPAAFSPLPAPLKALKTTVNPNGAASVSSSINPTAAADSNNGVITDLMVSISPAFGEPTGERKFLSMSKPIFATVIGILSVVVCGVVLMYVIRPLVKRHRKQSGGRSTALVDDNDSESRGTPPSQSTGSGAAGYYGNSTAYSSNDSNGGSGFYDGGYDDHNRHSSKEGPYSASSTATGPASQPPPMQEVFSEKRSHQKRDSNSAPTIFDHSLSGNNTPHSATVFPSASILNAVEPEDPEYAQKHLELLRNQDQCREPQSVPLPASTVATPTTATAPTPSVQMKEIQSTRTRSNWGSGYTPTTPSVYSISTPTSITATVASATPTTTEPSSGSTSAFENIRAAGSLSHNRVNNSVGVIPEESHHSFLEPAAPQDYTHPTSTSGLTPATSGSHHHENENEDEEDDRYSVVSSRNGSDLFHSESKPRLFPTSIDTSGILSSSSTGNIASASSSITREGGLATTLYRNHRLSMDNPGGFSSPAAQSPFSNVSLNLRPRGSFGTGPDSNSNTPRASATNDFLPSRVSMDSPASYRNSSRSIDLQTRYQDLMSSSRASGAPRSSVDGGTPRASFSDDYRHRVPTTPSSSRLANTTATTGEATPRASISNDVPPRASFSEDYPARPSLDTLRANMNASSTPTSATASSELMSPLREQRASTASWSRYARRDPSGAAAN</sequence>
<dbReference type="EMBL" id="KV442103">
    <property type="protein sequence ID" value="OAQ24027.1"/>
    <property type="molecule type" value="Genomic_DNA"/>
</dbReference>
<reference evidence="3 4" key="1">
    <citation type="submission" date="2016-05" db="EMBL/GenBank/DDBJ databases">
        <title>Genome sequencing reveals origins of a unique bacterial endosymbiosis in the earliest lineages of terrestrial Fungi.</title>
        <authorList>
            <consortium name="DOE Joint Genome Institute"/>
            <person name="Uehling J."/>
            <person name="Gryganskyi A."/>
            <person name="Hameed K."/>
            <person name="Tschaplinski T."/>
            <person name="Misztal P."/>
            <person name="Wu S."/>
            <person name="Desiro A."/>
            <person name="Vande Pol N."/>
            <person name="Du Z.-Y."/>
            <person name="Zienkiewicz A."/>
            <person name="Zienkiewicz K."/>
            <person name="Morin E."/>
            <person name="Tisserant E."/>
            <person name="Splivallo R."/>
            <person name="Hainaut M."/>
            <person name="Henrissat B."/>
            <person name="Ohm R."/>
            <person name="Kuo A."/>
            <person name="Yan J."/>
            <person name="Lipzen A."/>
            <person name="Nolan M."/>
            <person name="Labutti K."/>
            <person name="Barry K."/>
            <person name="Goldstein A."/>
            <person name="Labbe J."/>
            <person name="Schadt C."/>
            <person name="Tuskan G."/>
            <person name="Grigoriev I."/>
            <person name="Martin F."/>
            <person name="Vilgalys R."/>
            <person name="Bonito G."/>
        </authorList>
    </citation>
    <scope>NUCLEOTIDE SEQUENCE [LARGE SCALE GENOMIC DNA]</scope>
    <source>
        <strain evidence="3 4">AG-77</strain>
    </source>
</reference>
<feature type="compositionally biased region" description="Low complexity" evidence="1">
    <location>
        <begin position="753"/>
        <end position="768"/>
    </location>
</feature>
<keyword evidence="4" id="KW-1185">Reference proteome</keyword>
<name>A0A197JFS7_9FUNG</name>
<feature type="region of interest" description="Disordered" evidence="1">
    <location>
        <begin position="747"/>
        <end position="768"/>
    </location>
</feature>
<feature type="compositionally biased region" description="Low complexity" evidence="1">
    <location>
        <begin position="1037"/>
        <end position="1048"/>
    </location>
</feature>
<evidence type="ECO:0000313" key="4">
    <source>
        <dbReference type="Proteomes" id="UP000078512"/>
    </source>
</evidence>
<feature type="compositionally biased region" description="Polar residues" evidence="1">
    <location>
        <begin position="991"/>
        <end position="1006"/>
    </location>
</feature>
<dbReference type="AlphaFoldDB" id="A0A197JFS7"/>
<feature type="compositionally biased region" description="Acidic residues" evidence="1">
    <location>
        <begin position="249"/>
        <end position="308"/>
    </location>
</feature>
<dbReference type="Proteomes" id="UP000078512">
    <property type="component" value="Unassembled WGS sequence"/>
</dbReference>